<gene>
    <name evidence="1" type="ORF">J3A84_13835</name>
</gene>
<dbReference type="Gene3D" id="3.60.15.10">
    <property type="entry name" value="Ribonuclease Z/Hydroxyacylglutathione hydrolase-like"/>
    <property type="match status" value="1"/>
</dbReference>
<dbReference type="Proteomes" id="UP000664218">
    <property type="component" value="Unassembled WGS sequence"/>
</dbReference>
<accession>A0A939KKD7</accession>
<dbReference type="SUPFAM" id="SSF56281">
    <property type="entry name" value="Metallo-hydrolase/oxidoreductase"/>
    <property type="match status" value="1"/>
</dbReference>
<name>A0A939KKD7_9CLOT</name>
<dbReference type="PANTHER" id="PTHR39189:SF1">
    <property type="entry name" value="UPF0173 METAL-DEPENDENT HYDROLASE YTKL"/>
    <property type="match status" value="1"/>
</dbReference>
<proteinExistence type="predicted"/>
<reference evidence="1" key="1">
    <citation type="submission" date="2021-03" db="EMBL/GenBank/DDBJ databases">
        <title>Proteiniclasticum marinus sp. nov., isolated from tidal flat sediment.</title>
        <authorList>
            <person name="Namirimu T."/>
            <person name="Yang J.-A."/>
            <person name="Yang S.-H."/>
            <person name="Kim Y.-J."/>
            <person name="Kwon K.K."/>
        </authorList>
    </citation>
    <scope>NUCLEOTIDE SEQUENCE</scope>
    <source>
        <strain evidence="1">SCR006</strain>
    </source>
</reference>
<dbReference type="RefSeq" id="WP_207600638.1">
    <property type="nucleotide sequence ID" value="NZ_JAFNJU010000012.1"/>
</dbReference>
<dbReference type="PANTHER" id="PTHR39189">
    <property type="entry name" value="UPF0173 METAL-DEPENDENT HYDROLASE YTKL"/>
    <property type="match status" value="1"/>
</dbReference>
<dbReference type="EMBL" id="JAFNJU010000012">
    <property type="protein sequence ID" value="MBO1266113.1"/>
    <property type="molecule type" value="Genomic_DNA"/>
</dbReference>
<comment type="caution">
    <text evidence="1">The sequence shown here is derived from an EMBL/GenBank/DDBJ whole genome shotgun (WGS) entry which is preliminary data.</text>
</comment>
<dbReference type="AlphaFoldDB" id="A0A939KKD7"/>
<keyword evidence="2" id="KW-1185">Reference proteome</keyword>
<dbReference type="Pfam" id="PF13483">
    <property type="entry name" value="Lactamase_B_3"/>
    <property type="match status" value="1"/>
</dbReference>
<organism evidence="1 2">
    <name type="scientific">Proteiniclasticum aestuarii</name>
    <dbReference type="NCBI Taxonomy" id="2817862"/>
    <lineage>
        <taxon>Bacteria</taxon>
        <taxon>Bacillati</taxon>
        <taxon>Bacillota</taxon>
        <taxon>Clostridia</taxon>
        <taxon>Eubacteriales</taxon>
        <taxon>Clostridiaceae</taxon>
        <taxon>Proteiniclasticum</taxon>
    </lineage>
</organism>
<evidence type="ECO:0000313" key="1">
    <source>
        <dbReference type="EMBL" id="MBO1266113.1"/>
    </source>
</evidence>
<sequence length="208" mass="23858">MDNHLIITWHGHACFSVTYDQFTMIIDPYKDNTVPGLTPLSLFADEVYTTHDHGDHNYVEAVTIRDNDRTTPFRLTRIPCAHDTSQGRRRGLSDILLFEREGLRFAHFGDVGEELGEDKIENLKNLDAVMIPVGGCYTIGPEEAKKLIDRITPRVVIPMHYRTERYGFDELQHLDEFLALCDDVKRYEESSIEITPETPAQTAVLTYE</sequence>
<dbReference type="InterPro" id="IPR036866">
    <property type="entry name" value="RibonucZ/Hydroxyglut_hydro"/>
</dbReference>
<protein>
    <submittedName>
        <fullName evidence="1">MBL fold metallo-hydrolase</fullName>
    </submittedName>
</protein>
<evidence type="ECO:0000313" key="2">
    <source>
        <dbReference type="Proteomes" id="UP000664218"/>
    </source>
</evidence>